<dbReference type="RefSeq" id="WP_052564740.1">
    <property type="nucleotide sequence ID" value="NZ_BAFN01000001.1"/>
</dbReference>
<evidence type="ECO:0000256" key="1">
    <source>
        <dbReference type="SAM" id="Phobius"/>
    </source>
</evidence>
<dbReference type="EMBL" id="BAFN01000001">
    <property type="protein sequence ID" value="GAN34785.1"/>
    <property type="molecule type" value="Genomic_DNA"/>
</dbReference>
<organism evidence="2 3">
    <name type="scientific">Candidatus Brocadia sinica JPN1</name>
    <dbReference type="NCBI Taxonomy" id="1197129"/>
    <lineage>
        <taxon>Bacteria</taxon>
        <taxon>Pseudomonadati</taxon>
        <taxon>Planctomycetota</taxon>
        <taxon>Candidatus Brocadiia</taxon>
        <taxon>Candidatus Brocadiales</taxon>
        <taxon>Candidatus Brocadiaceae</taxon>
        <taxon>Candidatus Brocadia</taxon>
    </lineage>
</organism>
<sequence length="318" mass="36287">MKQRRIRNWFPGNYEEIVVFHGKHIILMCSLFLFVLFTSSFSILLLAEEFSGKKPDLTFSNFFSEGWKFGQWEEPEQEPDQSPRFRLLKIPATVFEREIRMNYSFTNNGDSGKLDEQKWEFEFEMPVSRRLLIEVEPAIVAVSPENDDDHSGLGDTSFITRVMLMETRNTTLLSLLDIKIPTGNEDLGLGSGMTTIRPGIGMWRDLGGHFALHSFLKLDIPAGGKSDEDPDTTIIYGSALTKTVTPKDTPFFGNLTFFVEFNGSSDMGSDDDTTVVSILPGARWNLGRDFWLMPGVEFPVIERDEFDTRIWFSVLKDF</sequence>
<proteinExistence type="predicted"/>
<protein>
    <recommendedName>
        <fullName evidence="4">Transporter</fullName>
    </recommendedName>
</protein>
<dbReference type="InterPro" id="IPR025737">
    <property type="entry name" value="FApF"/>
</dbReference>
<reference evidence="3" key="1">
    <citation type="journal article" date="2015" name="Genome Announc.">
        <title>Draft Genome Sequence of an Anaerobic Ammonium-Oxidizing Bacterium, "Candidatus Brocadia sinica".</title>
        <authorList>
            <person name="Oshiki M."/>
            <person name="Shinyako-Hata K."/>
            <person name="Satoh H."/>
            <person name="Okabe S."/>
        </authorList>
    </citation>
    <scope>NUCLEOTIDE SEQUENCE [LARGE SCALE GENOMIC DNA]</scope>
    <source>
        <strain evidence="3">JPN1</strain>
    </source>
</reference>
<evidence type="ECO:0000313" key="3">
    <source>
        <dbReference type="Proteomes" id="UP000032309"/>
    </source>
</evidence>
<accession>A0ABQ0K226</accession>
<name>A0ABQ0K226_9BACT</name>
<feature type="transmembrane region" description="Helical" evidence="1">
    <location>
        <begin position="25"/>
        <end position="47"/>
    </location>
</feature>
<keyword evidence="1" id="KW-0472">Membrane</keyword>
<keyword evidence="3" id="KW-1185">Reference proteome</keyword>
<dbReference type="Pfam" id="PF13557">
    <property type="entry name" value="Phenol_MetA_deg"/>
    <property type="match status" value="1"/>
</dbReference>
<evidence type="ECO:0000313" key="2">
    <source>
        <dbReference type="EMBL" id="GAN34785.1"/>
    </source>
</evidence>
<dbReference type="Proteomes" id="UP000032309">
    <property type="component" value="Unassembled WGS sequence"/>
</dbReference>
<comment type="caution">
    <text evidence="2">The sequence shown here is derived from an EMBL/GenBank/DDBJ whole genome shotgun (WGS) entry which is preliminary data.</text>
</comment>
<keyword evidence="1" id="KW-1133">Transmembrane helix</keyword>
<keyword evidence="1" id="KW-0812">Transmembrane</keyword>
<evidence type="ECO:0008006" key="4">
    <source>
        <dbReference type="Google" id="ProtNLM"/>
    </source>
</evidence>
<gene>
    <name evidence="2" type="ORF">BROSI_A3328</name>
</gene>